<dbReference type="Proteomes" id="UP000054771">
    <property type="component" value="Unassembled WGS sequence"/>
</dbReference>
<keyword evidence="3" id="KW-1185">Reference proteome</keyword>
<dbReference type="InterPro" id="IPR020347">
    <property type="entry name" value="Pop8"/>
</dbReference>
<sequence length="156" mass="16762">MTPTKRKAASDTQTTTFTARNPPWTYLKLQLIHQHHSNTSTSALQTPLDPLTARTYLSSALSQFLGQMGTSIPIDILKVSTEPSRSQSQSQSTDKTIWIRVPRQDAQAVVTAVSSWIGGAGSDTADAESGVAWRVCAKGNFLGALVRGGGRDLFVS</sequence>
<dbReference type="GO" id="GO:0008033">
    <property type="term" value="P:tRNA processing"/>
    <property type="evidence" value="ECO:0007669"/>
    <property type="project" value="InterPro"/>
</dbReference>
<dbReference type="OrthoDB" id="5530243at2759"/>
<dbReference type="Pfam" id="PF20976">
    <property type="entry name" value="Pop8"/>
    <property type="match status" value="1"/>
</dbReference>
<dbReference type="PANTHER" id="PTHR28173">
    <property type="entry name" value="RIBONUCLEASES P/MRP PROTEIN SUBUNIT POP8"/>
    <property type="match status" value="1"/>
</dbReference>
<proteinExistence type="predicted"/>
<protein>
    <recommendedName>
        <fullName evidence="1">Ribonucleases P/MRP subunit Pop8-like domain-containing protein</fullName>
    </recommendedName>
</protein>
<feature type="domain" description="Ribonucleases P/MRP subunit Pop8-like" evidence="1">
    <location>
        <begin position="23"/>
        <end position="116"/>
    </location>
</feature>
<dbReference type="STRING" id="454130.A0A0U5CGZ1"/>
<dbReference type="AlphaFoldDB" id="A0A0U5CGZ1"/>
<dbReference type="GO" id="GO:0034965">
    <property type="term" value="P:intronic box C/D snoRNA processing"/>
    <property type="evidence" value="ECO:0007669"/>
    <property type="project" value="TreeGrafter"/>
</dbReference>
<dbReference type="GO" id="GO:0000171">
    <property type="term" value="F:ribonuclease MRP activity"/>
    <property type="evidence" value="ECO:0007669"/>
    <property type="project" value="TreeGrafter"/>
</dbReference>
<evidence type="ECO:0000313" key="3">
    <source>
        <dbReference type="Proteomes" id="UP000054771"/>
    </source>
</evidence>
<gene>
    <name evidence="2" type="ORF">ASPCAL13041</name>
</gene>
<dbReference type="PANTHER" id="PTHR28173:SF1">
    <property type="entry name" value="RIBONUCLEASES P_MRP PROTEIN SUBUNIT POP8"/>
    <property type="match status" value="1"/>
</dbReference>
<dbReference type="OMA" id="QVKSYCT"/>
<dbReference type="InterPro" id="IPR049128">
    <property type="entry name" value="Pop8-like_dom"/>
</dbReference>
<organism evidence="2 3">
    <name type="scientific">Aspergillus calidoustus</name>
    <dbReference type="NCBI Taxonomy" id="454130"/>
    <lineage>
        <taxon>Eukaryota</taxon>
        <taxon>Fungi</taxon>
        <taxon>Dikarya</taxon>
        <taxon>Ascomycota</taxon>
        <taxon>Pezizomycotina</taxon>
        <taxon>Eurotiomycetes</taxon>
        <taxon>Eurotiomycetidae</taxon>
        <taxon>Eurotiales</taxon>
        <taxon>Aspergillaceae</taxon>
        <taxon>Aspergillus</taxon>
        <taxon>Aspergillus subgen. Nidulantes</taxon>
    </lineage>
</organism>
<dbReference type="GO" id="GO:0000172">
    <property type="term" value="C:ribonuclease MRP complex"/>
    <property type="evidence" value="ECO:0007669"/>
    <property type="project" value="InterPro"/>
</dbReference>
<evidence type="ECO:0000259" key="1">
    <source>
        <dbReference type="Pfam" id="PF20976"/>
    </source>
</evidence>
<dbReference type="GO" id="GO:0005655">
    <property type="term" value="C:nucleolar ribonuclease P complex"/>
    <property type="evidence" value="ECO:0007669"/>
    <property type="project" value="InterPro"/>
</dbReference>
<dbReference type="GO" id="GO:0004526">
    <property type="term" value="F:ribonuclease P activity"/>
    <property type="evidence" value="ECO:0007669"/>
    <property type="project" value="TreeGrafter"/>
</dbReference>
<accession>A0A0U5CGZ1</accession>
<dbReference type="EMBL" id="CDMC01000016">
    <property type="protein sequence ID" value="CEL09913.1"/>
    <property type="molecule type" value="Genomic_DNA"/>
</dbReference>
<dbReference type="GO" id="GO:0000294">
    <property type="term" value="P:nuclear-transcribed mRNA catabolic process, RNase MRP-dependent"/>
    <property type="evidence" value="ECO:0007669"/>
    <property type="project" value="TreeGrafter"/>
</dbReference>
<evidence type="ECO:0000313" key="2">
    <source>
        <dbReference type="EMBL" id="CEL09913.1"/>
    </source>
</evidence>
<name>A0A0U5CGZ1_ASPCI</name>
<reference evidence="3" key="1">
    <citation type="journal article" date="2016" name="Genome Announc.">
        <title>Draft genome sequences of fungus Aspergillus calidoustus.</title>
        <authorList>
            <person name="Horn F."/>
            <person name="Linde J."/>
            <person name="Mattern D.J."/>
            <person name="Walther G."/>
            <person name="Guthke R."/>
            <person name="Scherlach K."/>
            <person name="Martin K."/>
            <person name="Brakhage A.A."/>
            <person name="Petzke L."/>
            <person name="Valiante V."/>
        </authorList>
    </citation>
    <scope>NUCLEOTIDE SEQUENCE [LARGE SCALE GENOMIC DNA]</scope>
    <source>
        <strain evidence="3">SF006504</strain>
    </source>
</reference>